<dbReference type="EMBL" id="LHPF02000004">
    <property type="protein sequence ID" value="PSC74444.1"/>
    <property type="molecule type" value="Genomic_DNA"/>
</dbReference>
<dbReference type="PANTHER" id="PTHR15020">
    <property type="entry name" value="FLAVIN REDUCTASE-RELATED"/>
    <property type="match status" value="1"/>
</dbReference>
<dbReference type="CDD" id="cd05243">
    <property type="entry name" value="SDR_a5"/>
    <property type="match status" value="1"/>
</dbReference>
<dbReference type="Gene3D" id="3.40.50.720">
    <property type="entry name" value="NAD(P)-binding Rossmann-like Domain"/>
    <property type="match status" value="1"/>
</dbReference>
<dbReference type="SUPFAM" id="SSF51735">
    <property type="entry name" value="NAD(P)-binding Rossmann-fold domains"/>
    <property type="match status" value="1"/>
</dbReference>
<sequence length="288" mass="30645">MTTYRLLIRTSLALAALHRRSHNMSASSLLASRAAARPAVQLRGRPAGRAPLLAARRTIAVRAEFDIDNSSILVAGGGGVALDVTRKLKDMGAWVWQLQRTDVRRKEIESMMAIVVNGDACKPEDIDKAFAAMDGVDAVVSTIGGTTADLIADSQGNINLIEAAARHGVKKFVLVTSIGTGDSKSAPPPHVYEVLRPVLVEKEKAENRLKEVGDQLTFIIVRPGSLKSEPATGSGVLTEDTTVCGSITRADVADLVVKALRSDRANNKVLSALDPATMPGVEFEAFVL</sequence>
<evidence type="ECO:0000259" key="1">
    <source>
        <dbReference type="Pfam" id="PF13460"/>
    </source>
</evidence>
<dbReference type="InterPro" id="IPR016040">
    <property type="entry name" value="NAD(P)-bd_dom"/>
</dbReference>
<dbReference type="InterPro" id="IPR036291">
    <property type="entry name" value="NAD(P)-bd_dom_sf"/>
</dbReference>
<feature type="domain" description="NAD(P)-binding" evidence="1">
    <location>
        <begin position="77"/>
        <end position="262"/>
    </location>
</feature>
<dbReference type="Proteomes" id="UP000239649">
    <property type="component" value="Unassembled WGS sequence"/>
</dbReference>
<accession>A0A2P6VK40</accession>
<gene>
    <name evidence="2" type="ORF">C2E20_2130</name>
</gene>
<comment type="caution">
    <text evidence="2">The sequence shown here is derived from an EMBL/GenBank/DDBJ whole genome shotgun (WGS) entry which is preliminary data.</text>
</comment>
<dbReference type="AlphaFoldDB" id="A0A2P6VK40"/>
<name>A0A2P6VK40_9CHLO</name>
<organism evidence="2 3">
    <name type="scientific">Micractinium conductrix</name>
    <dbReference type="NCBI Taxonomy" id="554055"/>
    <lineage>
        <taxon>Eukaryota</taxon>
        <taxon>Viridiplantae</taxon>
        <taxon>Chlorophyta</taxon>
        <taxon>core chlorophytes</taxon>
        <taxon>Trebouxiophyceae</taxon>
        <taxon>Chlorellales</taxon>
        <taxon>Chlorellaceae</taxon>
        <taxon>Chlorella clade</taxon>
        <taxon>Micractinium</taxon>
    </lineage>
</organism>
<dbReference type="PANTHER" id="PTHR15020:SF45">
    <property type="entry name" value="NAD(P)-BINDING DOMAIN-CONTAINING PROTEIN"/>
    <property type="match status" value="1"/>
</dbReference>
<evidence type="ECO:0000313" key="2">
    <source>
        <dbReference type="EMBL" id="PSC74444.1"/>
    </source>
</evidence>
<protein>
    <submittedName>
        <fullName evidence="2">Oxidoreductase</fullName>
    </submittedName>
</protein>
<keyword evidence="3" id="KW-1185">Reference proteome</keyword>
<reference evidence="2 3" key="1">
    <citation type="journal article" date="2018" name="Plant J.">
        <title>Genome sequences of Chlorella sorokiniana UTEX 1602 and Micractinium conductrix SAG 241.80: implications to maltose excretion by a green alga.</title>
        <authorList>
            <person name="Arriola M.B."/>
            <person name="Velmurugan N."/>
            <person name="Zhang Y."/>
            <person name="Plunkett M.H."/>
            <person name="Hondzo H."/>
            <person name="Barney B.M."/>
        </authorList>
    </citation>
    <scope>NUCLEOTIDE SEQUENCE [LARGE SCALE GENOMIC DNA]</scope>
    <source>
        <strain evidence="2 3">SAG 241.80</strain>
    </source>
</reference>
<dbReference type="STRING" id="554055.A0A2P6VK40"/>
<dbReference type="Pfam" id="PF13460">
    <property type="entry name" value="NAD_binding_10"/>
    <property type="match status" value="1"/>
</dbReference>
<evidence type="ECO:0000313" key="3">
    <source>
        <dbReference type="Proteomes" id="UP000239649"/>
    </source>
</evidence>
<dbReference type="OrthoDB" id="419598at2759"/>
<proteinExistence type="predicted"/>